<proteinExistence type="predicted"/>
<keyword evidence="1" id="KW-0812">Transmembrane</keyword>
<name>A0ABW9ZXR9_9BACT</name>
<dbReference type="Proteomes" id="UP000753802">
    <property type="component" value="Unassembled WGS sequence"/>
</dbReference>
<sequence>MGIWKQIAEYLYIKKRDPNEERTQWMKYMHGMNRISLIMFLVAVLIIIFKLVVIPLLRGH</sequence>
<keyword evidence="1" id="KW-0472">Membrane</keyword>
<keyword evidence="3" id="KW-1185">Reference proteome</keyword>
<dbReference type="InterPro" id="IPR046615">
    <property type="entry name" value="DUF6728"/>
</dbReference>
<organism evidence="2 3">
    <name type="scientific">Sediminibacterium roseum</name>
    <dbReference type="NCBI Taxonomy" id="1978412"/>
    <lineage>
        <taxon>Bacteria</taxon>
        <taxon>Pseudomonadati</taxon>
        <taxon>Bacteroidota</taxon>
        <taxon>Chitinophagia</taxon>
        <taxon>Chitinophagales</taxon>
        <taxon>Chitinophagaceae</taxon>
        <taxon>Sediminibacterium</taxon>
    </lineage>
</organism>
<evidence type="ECO:0000313" key="2">
    <source>
        <dbReference type="EMBL" id="NCI51034.1"/>
    </source>
</evidence>
<evidence type="ECO:0000313" key="3">
    <source>
        <dbReference type="Proteomes" id="UP000753802"/>
    </source>
</evidence>
<gene>
    <name evidence="2" type="ORF">GWC95_13955</name>
</gene>
<accession>A0ABW9ZXR9</accession>
<dbReference type="Pfam" id="PF20498">
    <property type="entry name" value="DUF6728"/>
    <property type="match status" value="1"/>
</dbReference>
<keyword evidence="1" id="KW-1133">Transmembrane helix</keyword>
<feature type="transmembrane region" description="Helical" evidence="1">
    <location>
        <begin position="35"/>
        <end position="57"/>
    </location>
</feature>
<protein>
    <submittedName>
        <fullName evidence="2">Uncharacterized protein</fullName>
    </submittedName>
</protein>
<comment type="caution">
    <text evidence="2">The sequence shown here is derived from an EMBL/GenBank/DDBJ whole genome shotgun (WGS) entry which is preliminary data.</text>
</comment>
<dbReference type="EMBL" id="JAACJS010000015">
    <property type="protein sequence ID" value="NCI51034.1"/>
    <property type="molecule type" value="Genomic_DNA"/>
</dbReference>
<evidence type="ECO:0000256" key="1">
    <source>
        <dbReference type="SAM" id="Phobius"/>
    </source>
</evidence>
<reference evidence="2 3" key="1">
    <citation type="submission" date="2020-01" db="EMBL/GenBank/DDBJ databases">
        <title>Genome analysis.</title>
        <authorList>
            <person name="Wu S."/>
            <person name="Wang G."/>
        </authorList>
    </citation>
    <scope>NUCLEOTIDE SEQUENCE [LARGE SCALE GENOMIC DNA]</scope>
    <source>
        <strain evidence="2 3">SYL130</strain>
    </source>
</reference>